<dbReference type="Proteomes" id="UP000239477">
    <property type="component" value="Chromosome"/>
</dbReference>
<name>A0A2S0I909_9BURK</name>
<dbReference type="InterPro" id="IPR012433">
    <property type="entry name" value="Imm11"/>
</dbReference>
<dbReference type="Pfam" id="PF07791">
    <property type="entry name" value="Imm11"/>
    <property type="match status" value="1"/>
</dbReference>
<evidence type="ECO:0000313" key="2">
    <source>
        <dbReference type="EMBL" id="AVJ28515.1"/>
    </source>
</evidence>
<reference evidence="2 3" key="1">
    <citation type="submission" date="2017-09" db="EMBL/GenBank/DDBJ databases">
        <title>Genomic, metabolic, and phenotypic characteristics of bacterial isolates from the natural microbiome of the model nematode Caenorhabditis elegans.</title>
        <authorList>
            <person name="Zimmermann J."/>
            <person name="Obeng N."/>
            <person name="Yang W."/>
            <person name="Obeng O."/>
            <person name="Kissoyan K."/>
            <person name="Pees B."/>
            <person name="Dirksen P."/>
            <person name="Hoppner M."/>
            <person name="Franke A."/>
            <person name="Rosenstiel P."/>
            <person name="Leippe M."/>
            <person name="Dierking K."/>
            <person name="Kaleta C."/>
            <person name="Schulenburg H."/>
        </authorList>
    </citation>
    <scope>NUCLEOTIDE SEQUENCE [LARGE SCALE GENOMIC DNA]</scope>
    <source>
        <strain evidence="2 3">MYb73</strain>
    </source>
</reference>
<dbReference type="RefSeq" id="WP_105239304.1">
    <property type="nucleotide sequence ID" value="NZ_CP023270.1"/>
</dbReference>
<accession>A0A2S0I909</accession>
<keyword evidence="3" id="KW-1185">Reference proteome</keyword>
<feature type="domain" description="Immunity MXAN-0049 protein" evidence="1">
    <location>
        <begin position="9"/>
        <end position="205"/>
    </location>
</feature>
<sequence>MTFESQKGKYFVLSASHWGDGIGPGLVIANEEKLIRPGMYTMEAPDGDPSQYCERPHIVHVLEKGGALRQFEQWCGIWIVSESLRHVFESVDPEAFVFSACDYTQADGSPGPQYYFCSVIRTLDALDVGASRVKKKYDRNFLTGEDELYYSVVGGANLVFRDERVGNAHIFRQTLMSIDPVVDRVMYDALNAADLDGVRLRDAADL</sequence>
<protein>
    <recommendedName>
        <fullName evidence="1">Immunity MXAN-0049 protein domain-containing protein</fullName>
    </recommendedName>
</protein>
<evidence type="ECO:0000259" key="1">
    <source>
        <dbReference type="Pfam" id="PF07791"/>
    </source>
</evidence>
<evidence type="ECO:0000313" key="3">
    <source>
        <dbReference type="Proteomes" id="UP000239477"/>
    </source>
</evidence>
<proteinExistence type="predicted"/>
<dbReference type="OrthoDB" id="8652351at2"/>
<organism evidence="2 3">
    <name type="scientific">Achromobacter spanius</name>
    <dbReference type="NCBI Taxonomy" id="217203"/>
    <lineage>
        <taxon>Bacteria</taxon>
        <taxon>Pseudomonadati</taxon>
        <taxon>Pseudomonadota</taxon>
        <taxon>Betaproteobacteria</taxon>
        <taxon>Burkholderiales</taxon>
        <taxon>Alcaligenaceae</taxon>
        <taxon>Achromobacter</taxon>
    </lineage>
</organism>
<dbReference type="AlphaFoldDB" id="A0A2S0I909"/>
<dbReference type="EMBL" id="CP023270">
    <property type="protein sequence ID" value="AVJ28515.1"/>
    <property type="molecule type" value="Genomic_DNA"/>
</dbReference>
<gene>
    <name evidence="2" type="ORF">CLM73_16125</name>
</gene>